<evidence type="ECO:0000259" key="5">
    <source>
        <dbReference type="PROSITE" id="PS50977"/>
    </source>
</evidence>
<dbReference type="EMBL" id="JAMTCG010000008">
    <property type="protein sequence ID" value="MCP2162871.1"/>
    <property type="molecule type" value="Genomic_DNA"/>
</dbReference>
<evidence type="ECO:0000256" key="4">
    <source>
        <dbReference type="PROSITE-ProRule" id="PRU00335"/>
    </source>
</evidence>
<dbReference type="PANTHER" id="PTHR30055:SF234">
    <property type="entry name" value="HTH-TYPE TRANSCRIPTIONAL REGULATOR BETI"/>
    <property type="match status" value="1"/>
</dbReference>
<dbReference type="Pfam" id="PF21351">
    <property type="entry name" value="TetR_C_41"/>
    <property type="match status" value="1"/>
</dbReference>
<dbReference type="RefSeq" id="WP_253656441.1">
    <property type="nucleotide sequence ID" value="NZ_BAAAOE010000006.1"/>
</dbReference>
<dbReference type="Proteomes" id="UP001205740">
    <property type="component" value="Unassembled WGS sequence"/>
</dbReference>
<gene>
    <name evidence="6" type="ORF">LX12_004083</name>
</gene>
<evidence type="ECO:0000256" key="2">
    <source>
        <dbReference type="ARBA" id="ARBA00023125"/>
    </source>
</evidence>
<keyword evidence="3" id="KW-0804">Transcription</keyword>
<feature type="domain" description="HTH tetR-type" evidence="5">
    <location>
        <begin position="17"/>
        <end position="77"/>
    </location>
</feature>
<dbReference type="InterPro" id="IPR049484">
    <property type="entry name" value="Rv0078-like_C"/>
</dbReference>
<name>A0ABT1H6W9_9NOCA</name>
<feature type="DNA-binding region" description="H-T-H motif" evidence="4">
    <location>
        <begin position="40"/>
        <end position="59"/>
    </location>
</feature>
<evidence type="ECO:0000313" key="6">
    <source>
        <dbReference type="EMBL" id="MCP2162871.1"/>
    </source>
</evidence>
<dbReference type="PROSITE" id="PS50977">
    <property type="entry name" value="HTH_TETR_2"/>
    <property type="match status" value="1"/>
</dbReference>
<dbReference type="PANTHER" id="PTHR30055">
    <property type="entry name" value="HTH-TYPE TRANSCRIPTIONAL REGULATOR RUTR"/>
    <property type="match status" value="1"/>
</dbReference>
<protein>
    <submittedName>
        <fullName evidence="6">Transcriptional regulator, TetR family</fullName>
    </submittedName>
</protein>
<evidence type="ECO:0000256" key="1">
    <source>
        <dbReference type="ARBA" id="ARBA00023015"/>
    </source>
</evidence>
<sequence>MEVNDQPRRRTQSERNAATRRALLAAARPLFGSAPFADVSTQAVVAAAGVTRGALYHHFEDKKGLFVAVFDEVEGEITEGIATRVAESGETDPLAAMRLGARVFLEAFVDPIAQTIVLVEAPSVLGWKEWRARGEQFGMSLVVGLLQAAVATGAVADQPTRPLAHVAIAAIDEAALYVAAADDPDRARAEMLVVLDRLIDSFAAG</sequence>
<evidence type="ECO:0000256" key="3">
    <source>
        <dbReference type="ARBA" id="ARBA00023163"/>
    </source>
</evidence>
<dbReference type="InterPro" id="IPR009057">
    <property type="entry name" value="Homeodomain-like_sf"/>
</dbReference>
<dbReference type="InterPro" id="IPR050109">
    <property type="entry name" value="HTH-type_TetR-like_transc_reg"/>
</dbReference>
<dbReference type="PRINTS" id="PR00455">
    <property type="entry name" value="HTHTETR"/>
</dbReference>
<accession>A0ABT1H6W9</accession>
<dbReference type="InterPro" id="IPR001647">
    <property type="entry name" value="HTH_TetR"/>
</dbReference>
<comment type="caution">
    <text evidence="6">The sequence shown here is derived from an EMBL/GenBank/DDBJ whole genome shotgun (WGS) entry which is preliminary data.</text>
</comment>
<keyword evidence="1" id="KW-0805">Transcription regulation</keyword>
<dbReference type="Gene3D" id="1.10.357.10">
    <property type="entry name" value="Tetracycline Repressor, domain 2"/>
    <property type="match status" value="1"/>
</dbReference>
<organism evidence="6 7">
    <name type="scientific">Williamsia serinedens</name>
    <dbReference type="NCBI Taxonomy" id="391736"/>
    <lineage>
        <taxon>Bacteria</taxon>
        <taxon>Bacillati</taxon>
        <taxon>Actinomycetota</taxon>
        <taxon>Actinomycetes</taxon>
        <taxon>Mycobacteriales</taxon>
        <taxon>Nocardiaceae</taxon>
        <taxon>Williamsia</taxon>
    </lineage>
</organism>
<proteinExistence type="predicted"/>
<dbReference type="SUPFAM" id="SSF46689">
    <property type="entry name" value="Homeodomain-like"/>
    <property type="match status" value="1"/>
</dbReference>
<reference evidence="6 7" key="1">
    <citation type="submission" date="2022-06" db="EMBL/GenBank/DDBJ databases">
        <title>Genomic Encyclopedia of Archaeal and Bacterial Type Strains, Phase II (KMG-II): from individual species to whole genera.</title>
        <authorList>
            <person name="Goeker M."/>
        </authorList>
    </citation>
    <scope>NUCLEOTIDE SEQUENCE [LARGE SCALE GENOMIC DNA]</scope>
    <source>
        <strain evidence="6 7">DSM 45037</strain>
    </source>
</reference>
<evidence type="ECO:0000313" key="7">
    <source>
        <dbReference type="Proteomes" id="UP001205740"/>
    </source>
</evidence>
<keyword evidence="2 4" id="KW-0238">DNA-binding</keyword>
<dbReference type="Pfam" id="PF00440">
    <property type="entry name" value="TetR_N"/>
    <property type="match status" value="1"/>
</dbReference>
<keyword evidence="7" id="KW-1185">Reference proteome</keyword>